<dbReference type="PROSITE" id="PS50850">
    <property type="entry name" value="MFS"/>
    <property type="match status" value="1"/>
</dbReference>
<feature type="transmembrane region" description="Helical" evidence="6">
    <location>
        <begin position="279"/>
        <end position="297"/>
    </location>
</feature>
<sequence>MHKRPESTQNKENNGLFRKVWPLVIAAVSLGIDAYVLAGVLPQIADSLATTVGAIGLGVTAFTGAYAIAGTTLSRRASARSTKGALLVSLGLFNLANLITALAPNLEIFLGSRVLAGAGAGILTAVATAAAASLVGPEQRGRAMALVTFGLSTGTVAGVPIGMLIGDQIGWRWTMGLVVLVGIVSMGALIVRGGTMPPIPNEPGSGASVLKSPQVLTGVLLAFVFGVTSLGLYTYMLPMAEDRGLASWGFALIWVWGIGGVAGSMLVGRPIDAFGSNRLLPLLATALLASFIVISFLPQPVWWLVAILVWGATGWASVPTLQDALTRARPSATTSIVAFQMAAMYLGSAVGSALGTALLGSGTRAGALPLWAMGAQAIAVILALIVAALGRRALSAPTKDSV</sequence>
<name>A0A7T2WNX4_9MICO</name>
<evidence type="ECO:0000256" key="4">
    <source>
        <dbReference type="ARBA" id="ARBA00022989"/>
    </source>
</evidence>
<feature type="transmembrane region" description="Helical" evidence="6">
    <location>
        <begin position="85"/>
        <end position="103"/>
    </location>
</feature>
<dbReference type="InterPro" id="IPR020846">
    <property type="entry name" value="MFS_dom"/>
</dbReference>
<dbReference type="EMBL" id="CP065682">
    <property type="protein sequence ID" value="QPS33538.1"/>
    <property type="molecule type" value="Genomic_DNA"/>
</dbReference>
<dbReference type="InterPro" id="IPR036259">
    <property type="entry name" value="MFS_trans_sf"/>
</dbReference>
<keyword evidence="3 6" id="KW-0812">Transmembrane</keyword>
<dbReference type="PANTHER" id="PTHR43124:SF10">
    <property type="entry name" value="PURINE EFFLUX PUMP PBUE"/>
    <property type="match status" value="1"/>
</dbReference>
<keyword evidence="2" id="KW-1003">Cell membrane</keyword>
<feature type="transmembrane region" description="Helical" evidence="6">
    <location>
        <begin position="248"/>
        <end position="267"/>
    </location>
</feature>
<dbReference type="RefSeq" id="WP_197931941.1">
    <property type="nucleotide sequence ID" value="NZ_CP065682.1"/>
</dbReference>
<keyword evidence="4 6" id="KW-1133">Transmembrane helix</keyword>
<evidence type="ECO:0000256" key="5">
    <source>
        <dbReference type="ARBA" id="ARBA00023136"/>
    </source>
</evidence>
<evidence type="ECO:0000256" key="6">
    <source>
        <dbReference type="SAM" id="Phobius"/>
    </source>
</evidence>
<dbReference type="GO" id="GO:0022857">
    <property type="term" value="F:transmembrane transporter activity"/>
    <property type="evidence" value="ECO:0007669"/>
    <property type="project" value="InterPro"/>
</dbReference>
<keyword evidence="5 6" id="KW-0472">Membrane</keyword>
<dbReference type="PANTHER" id="PTHR43124">
    <property type="entry name" value="PURINE EFFLUX PUMP PBUE"/>
    <property type="match status" value="1"/>
</dbReference>
<feature type="domain" description="Major facilitator superfamily (MFS) profile" evidence="7">
    <location>
        <begin position="19"/>
        <end position="392"/>
    </location>
</feature>
<dbReference type="CDD" id="cd17324">
    <property type="entry name" value="MFS_NepI_like"/>
    <property type="match status" value="1"/>
</dbReference>
<organism evidence="8 9">
    <name type="scientific">Brevibacterium casei</name>
    <dbReference type="NCBI Taxonomy" id="33889"/>
    <lineage>
        <taxon>Bacteria</taxon>
        <taxon>Bacillati</taxon>
        <taxon>Actinomycetota</taxon>
        <taxon>Actinomycetes</taxon>
        <taxon>Micrococcales</taxon>
        <taxon>Brevibacteriaceae</taxon>
        <taxon>Brevibacterium</taxon>
    </lineage>
</organism>
<feature type="transmembrane region" description="Helical" evidence="6">
    <location>
        <begin position="47"/>
        <end position="73"/>
    </location>
</feature>
<evidence type="ECO:0000256" key="3">
    <source>
        <dbReference type="ARBA" id="ARBA00022692"/>
    </source>
</evidence>
<dbReference type="SUPFAM" id="SSF103473">
    <property type="entry name" value="MFS general substrate transporter"/>
    <property type="match status" value="1"/>
</dbReference>
<evidence type="ECO:0000259" key="7">
    <source>
        <dbReference type="PROSITE" id="PS50850"/>
    </source>
</evidence>
<gene>
    <name evidence="8" type="ORF">I6G59_16680</name>
</gene>
<evidence type="ECO:0000256" key="2">
    <source>
        <dbReference type="ARBA" id="ARBA00022475"/>
    </source>
</evidence>
<dbReference type="Gene3D" id="1.20.1250.20">
    <property type="entry name" value="MFS general substrate transporter like domains"/>
    <property type="match status" value="1"/>
</dbReference>
<protein>
    <submittedName>
        <fullName evidence="8">MFS transporter</fullName>
    </submittedName>
</protein>
<dbReference type="PRINTS" id="PR01035">
    <property type="entry name" value="TCRTETA"/>
</dbReference>
<feature type="transmembrane region" description="Helical" evidence="6">
    <location>
        <begin position="368"/>
        <end position="389"/>
    </location>
</feature>
<dbReference type="InterPro" id="IPR011701">
    <property type="entry name" value="MFS"/>
</dbReference>
<dbReference type="Pfam" id="PF07690">
    <property type="entry name" value="MFS_1"/>
    <property type="match status" value="1"/>
</dbReference>
<feature type="transmembrane region" description="Helical" evidence="6">
    <location>
        <begin position="342"/>
        <end position="362"/>
    </location>
</feature>
<feature type="transmembrane region" description="Helical" evidence="6">
    <location>
        <begin position="115"/>
        <end position="136"/>
    </location>
</feature>
<feature type="transmembrane region" description="Helical" evidence="6">
    <location>
        <begin position="215"/>
        <end position="236"/>
    </location>
</feature>
<feature type="transmembrane region" description="Helical" evidence="6">
    <location>
        <begin position="171"/>
        <end position="194"/>
    </location>
</feature>
<proteinExistence type="predicted"/>
<evidence type="ECO:0000256" key="1">
    <source>
        <dbReference type="ARBA" id="ARBA00004651"/>
    </source>
</evidence>
<reference evidence="8 9" key="1">
    <citation type="submission" date="2020-12" db="EMBL/GenBank/DDBJ databases">
        <title>FDA dAtabase for Regulatory Grade micrObial Sequences (FDA-ARGOS): Supporting development and validation of Infectious Disease Dx tests.</title>
        <authorList>
            <person name="Sproer C."/>
            <person name="Gronow S."/>
            <person name="Severitt S."/>
            <person name="Schroder I."/>
            <person name="Tallon L."/>
            <person name="Sadzewicz L."/>
            <person name="Zhao X."/>
            <person name="Boylan J."/>
            <person name="Ott S."/>
            <person name="Bowen H."/>
            <person name="Vavikolanu K."/>
            <person name="Mehta A."/>
            <person name="Aluvathingal J."/>
            <person name="Nadendla S."/>
            <person name="Lowell S."/>
            <person name="Myers T."/>
            <person name="Yan Y."/>
            <person name="Sichtig H."/>
        </authorList>
    </citation>
    <scope>NUCLEOTIDE SEQUENCE [LARGE SCALE GENOMIC DNA]</scope>
    <source>
        <strain evidence="8 9">FDAARGOS_902</strain>
    </source>
</reference>
<accession>A0A7T2WNX4</accession>
<dbReference type="InterPro" id="IPR001958">
    <property type="entry name" value="Tet-R_TetA/multi-R_MdtG-like"/>
</dbReference>
<dbReference type="AlphaFoldDB" id="A0A7T2WNX4"/>
<dbReference type="Proteomes" id="UP000594979">
    <property type="component" value="Chromosome"/>
</dbReference>
<dbReference type="GO" id="GO:0005886">
    <property type="term" value="C:plasma membrane"/>
    <property type="evidence" value="ECO:0007669"/>
    <property type="project" value="UniProtKB-SubCell"/>
</dbReference>
<feature type="transmembrane region" description="Helical" evidence="6">
    <location>
        <begin position="303"/>
        <end position="321"/>
    </location>
</feature>
<dbReference type="InterPro" id="IPR050189">
    <property type="entry name" value="MFS_Efflux_Transporters"/>
</dbReference>
<evidence type="ECO:0000313" key="8">
    <source>
        <dbReference type="EMBL" id="QPS33538.1"/>
    </source>
</evidence>
<dbReference type="KEGG" id="bcau:I6G59_16680"/>
<feature type="transmembrane region" description="Helical" evidence="6">
    <location>
        <begin position="143"/>
        <end position="165"/>
    </location>
</feature>
<evidence type="ECO:0000313" key="9">
    <source>
        <dbReference type="Proteomes" id="UP000594979"/>
    </source>
</evidence>
<feature type="transmembrane region" description="Helical" evidence="6">
    <location>
        <begin position="20"/>
        <end position="41"/>
    </location>
</feature>
<comment type="subcellular location">
    <subcellularLocation>
        <location evidence="1">Cell membrane</location>
        <topology evidence="1">Multi-pass membrane protein</topology>
    </subcellularLocation>
</comment>